<gene>
    <name evidence="1" type="ORF">RUE5091_04186</name>
</gene>
<evidence type="ECO:0000313" key="1">
    <source>
        <dbReference type="EMBL" id="CUK17949.1"/>
    </source>
</evidence>
<name>A0A0P1IJW7_9RHOB</name>
<protein>
    <submittedName>
        <fullName evidence="1">Uncharacterized protein</fullName>
    </submittedName>
</protein>
<dbReference type="AlphaFoldDB" id="A0A0P1IJW7"/>
<organism evidence="1 2">
    <name type="scientific">Ruegeria denitrificans</name>
    <dbReference type="NCBI Taxonomy" id="1715692"/>
    <lineage>
        <taxon>Bacteria</taxon>
        <taxon>Pseudomonadati</taxon>
        <taxon>Pseudomonadota</taxon>
        <taxon>Alphaproteobacteria</taxon>
        <taxon>Rhodobacterales</taxon>
        <taxon>Roseobacteraceae</taxon>
        <taxon>Ruegeria</taxon>
    </lineage>
</organism>
<keyword evidence="2" id="KW-1185">Reference proteome</keyword>
<sequence length="69" mass="7497">MQSGAAVKVLHRVCTTIGPKSSLKPLRSALPVKPLAAAPTEVRGLRREARYLKDAIAEHALELRLLKKA</sequence>
<dbReference type="Proteomes" id="UP000051260">
    <property type="component" value="Unassembled WGS sequence"/>
</dbReference>
<evidence type="ECO:0000313" key="2">
    <source>
        <dbReference type="Proteomes" id="UP000051260"/>
    </source>
</evidence>
<dbReference type="EMBL" id="CYUD01000018">
    <property type="protein sequence ID" value="CUK17949.1"/>
    <property type="molecule type" value="Genomic_DNA"/>
</dbReference>
<accession>A0A0P1IJW7</accession>
<proteinExistence type="predicted"/>
<reference evidence="2" key="1">
    <citation type="submission" date="2015-09" db="EMBL/GenBank/DDBJ databases">
        <authorList>
            <person name="Rodrigo-Torres L."/>
            <person name="Arahal D.R."/>
        </authorList>
    </citation>
    <scope>NUCLEOTIDE SEQUENCE [LARGE SCALE GENOMIC DNA]</scope>
    <source>
        <strain evidence="2">CECT 5091</strain>
    </source>
</reference>